<keyword evidence="4 6" id="KW-0472">Membrane</keyword>
<comment type="caution">
    <text evidence="8">The sequence shown here is derived from an EMBL/GenBank/DDBJ whole genome shotgun (WGS) entry which is preliminary data.</text>
</comment>
<evidence type="ECO:0000313" key="9">
    <source>
        <dbReference type="Proteomes" id="UP001201812"/>
    </source>
</evidence>
<dbReference type="GO" id="GO:0005254">
    <property type="term" value="F:chloride channel activity"/>
    <property type="evidence" value="ECO:0007669"/>
    <property type="project" value="UniProtKB-KW"/>
</dbReference>
<evidence type="ECO:0000256" key="1">
    <source>
        <dbReference type="ARBA" id="ARBA00004370"/>
    </source>
</evidence>
<feature type="compositionally biased region" description="Polar residues" evidence="7">
    <location>
        <begin position="387"/>
        <end position="397"/>
    </location>
</feature>
<sequence>MTISYNLDVASSSSWSFLKIIFRWRGSIWKSVLTELCIWTFCYYVVFCIYRFLLCDADQRSFALFAFHLDEKLHYIPLTFLLGFFVTIVVDRWKNMFANIGFIDNAAFFVSAYVRGSDEETKTIRRNIVRYLCLTQVLILRDISIQVRKSSKADKNLGFIQPHEKELMDSVNNGFTKYWMPVNWVFAICFDLRMKGKITADVLLNGLLMEVRTYREKLQLLCNYDWVPVPLAYPQVVFLAVRVYFLLCLVSRQFIITENVDNYSLVDYYFPFMTMFQLIFYMGWLKVAEALLNPLGEDDDDFECNSIIDRNIAIGLSIVDRCYSEIPDQVRDKFEDGTRPLYSEESATMPVHALVGSATQAGPEVKAHVKMVPHKEDTTSLDHHSLTSRQNSVQEGSQLHKRNVANRIRESLTNRVFRLNRSMSLVTESSGIGSKISPIPSDTHLAKMMSTPTKEDPENGILASQNHAGLRRGSSADGAIVMAPVARRINSLTDSIQELPQRQQNGETPSRTLPPPLLHLDTVSEEGDVNNSPTTVSTNTSFRDKKK</sequence>
<keyword evidence="9" id="KW-1185">Reference proteome</keyword>
<keyword evidence="3 6" id="KW-1133">Transmembrane helix</keyword>
<keyword evidence="2 6" id="KW-0812">Transmembrane</keyword>
<reference evidence="8" key="1">
    <citation type="submission" date="2022-01" db="EMBL/GenBank/DDBJ databases">
        <title>Genome Sequence Resource for Two Populations of Ditylenchus destructor, the Migratory Endoparasitic Phytonematode.</title>
        <authorList>
            <person name="Zhang H."/>
            <person name="Lin R."/>
            <person name="Xie B."/>
        </authorList>
    </citation>
    <scope>NUCLEOTIDE SEQUENCE</scope>
    <source>
        <strain evidence="8">BazhouSP</strain>
    </source>
</reference>
<dbReference type="GO" id="GO:0034707">
    <property type="term" value="C:chloride channel complex"/>
    <property type="evidence" value="ECO:0007669"/>
    <property type="project" value="UniProtKB-KW"/>
</dbReference>
<keyword evidence="6" id="KW-1003">Cell membrane</keyword>
<comment type="subcellular location">
    <subcellularLocation>
        <location evidence="6">Cell membrane</location>
        <topology evidence="6">Multi-pass membrane protein</topology>
    </subcellularLocation>
    <subcellularLocation>
        <location evidence="1">Membrane</location>
    </subcellularLocation>
</comment>
<evidence type="ECO:0000256" key="7">
    <source>
        <dbReference type="SAM" id="MobiDB-lite"/>
    </source>
</evidence>
<feature type="transmembrane region" description="Helical" evidence="6">
    <location>
        <begin position="236"/>
        <end position="256"/>
    </location>
</feature>
<evidence type="ECO:0000256" key="3">
    <source>
        <dbReference type="ARBA" id="ARBA00022989"/>
    </source>
</evidence>
<evidence type="ECO:0000313" key="8">
    <source>
        <dbReference type="EMBL" id="KAI1699691.1"/>
    </source>
</evidence>
<evidence type="ECO:0000256" key="6">
    <source>
        <dbReference type="RuleBase" id="RU363126"/>
    </source>
</evidence>
<dbReference type="Pfam" id="PF01062">
    <property type="entry name" value="Bestrophin"/>
    <property type="match status" value="1"/>
</dbReference>
<keyword evidence="6" id="KW-0868">Chloride</keyword>
<protein>
    <recommendedName>
        <fullName evidence="6">Bestrophin homolog</fullName>
    </recommendedName>
</protein>
<feature type="compositionally biased region" description="Low complexity" evidence="7">
    <location>
        <begin position="529"/>
        <end position="541"/>
    </location>
</feature>
<feature type="transmembrane region" description="Helical" evidence="6">
    <location>
        <begin position="73"/>
        <end position="90"/>
    </location>
</feature>
<evidence type="ECO:0000256" key="4">
    <source>
        <dbReference type="ARBA" id="ARBA00023136"/>
    </source>
</evidence>
<keyword evidence="6" id="KW-0407">Ion channel</keyword>
<evidence type="ECO:0000256" key="2">
    <source>
        <dbReference type="ARBA" id="ARBA00022692"/>
    </source>
</evidence>
<gene>
    <name evidence="8" type="ORF">DdX_17184</name>
</gene>
<comment type="function">
    <text evidence="6">Forms chloride channels.</text>
</comment>
<keyword evidence="6" id="KW-0813">Transport</keyword>
<name>A0AAD4QW18_9BILA</name>
<feature type="region of interest" description="Disordered" evidence="7">
    <location>
        <begin position="377"/>
        <end position="399"/>
    </location>
</feature>
<accession>A0AAD4QW18</accession>
<dbReference type="AlphaFoldDB" id="A0AAD4QW18"/>
<dbReference type="EMBL" id="JAKKPZ010000171">
    <property type="protein sequence ID" value="KAI1699691.1"/>
    <property type="molecule type" value="Genomic_DNA"/>
</dbReference>
<dbReference type="PANTHER" id="PTHR10736">
    <property type="entry name" value="BESTROPHIN"/>
    <property type="match status" value="1"/>
</dbReference>
<proteinExistence type="inferred from homology"/>
<comment type="similarity">
    <text evidence="5 6">Belongs to the anion channel-forming bestrophin (TC 1.A.46) family. Calcium-sensitive chloride channel subfamily.</text>
</comment>
<feature type="region of interest" description="Disordered" evidence="7">
    <location>
        <begin position="500"/>
        <end position="547"/>
    </location>
</feature>
<dbReference type="InterPro" id="IPR000615">
    <property type="entry name" value="Bestrophin"/>
</dbReference>
<keyword evidence="6" id="KW-0869">Chloride channel</keyword>
<dbReference type="InterPro" id="IPR021134">
    <property type="entry name" value="Bestrophin-like"/>
</dbReference>
<feature type="transmembrane region" description="Helical" evidence="6">
    <location>
        <begin position="32"/>
        <end position="53"/>
    </location>
</feature>
<feature type="transmembrane region" description="Helical" evidence="6">
    <location>
        <begin position="268"/>
        <end position="285"/>
    </location>
</feature>
<dbReference type="GO" id="GO:0005886">
    <property type="term" value="C:plasma membrane"/>
    <property type="evidence" value="ECO:0007669"/>
    <property type="project" value="UniProtKB-SubCell"/>
</dbReference>
<feature type="compositionally biased region" description="Polar residues" evidence="7">
    <location>
        <begin position="500"/>
        <end position="511"/>
    </location>
</feature>
<keyword evidence="6" id="KW-0406">Ion transport</keyword>
<dbReference type="Proteomes" id="UP001201812">
    <property type="component" value="Unassembled WGS sequence"/>
</dbReference>
<evidence type="ECO:0000256" key="5">
    <source>
        <dbReference type="ARBA" id="ARBA00034769"/>
    </source>
</evidence>
<organism evidence="8 9">
    <name type="scientific">Ditylenchus destructor</name>
    <dbReference type="NCBI Taxonomy" id="166010"/>
    <lineage>
        <taxon>Eukaryota</taxon>
        <taxon>Metazoa</taxon>
        <taxon>Ecdysozoa</taxon>
        <taxon>Nematoda</taxon>
        <taxon>Chromadorea</taxon>
        <taxon>Rhabditida</taxon>
        <taxon>Tylenchina</taxon>
        <taxon>Tylenchomorpha</taxon>
        <taxon>Sphaerularioidea</taxon>
        <taxon>Anguinidae</taxon>
        <taxon>Anguininae</taxon>
        <taxon>Ditylenchus</taxon>
    </lineage>
</organism>
<dbReference type="PANTHER" id="PTHR10736:SF58">
    <property type="entry name" value="BESTROPHIN HOMOLOG-RELATED"/>
    <property type="match status" value="1"/>
</dbReference>